<keyword evidence="7" id="KW-0630">Potassium</keyword>
<feature type="transmembrane region" description="Helical" evidence="18">
    <location>
        <begin position="356"/>
        <end position="373"/>
    </location>
</feature>
<evidence type="ECO:0000259" key="20">
    <source>
        <dbReference type="SMART" id="SM00225"/>
    </source>
</evidence>
<evidence type="ECO:0000256" key="5">
    <source>
        <dbReference type="ARBA" id="ARBA00022826"/>
    </source>
</evidence>
<evidence type="ECO:0000256" key="4">
    <source>
        <dbReference type="ARBA" id="ARBA00022692"/>
    </source>
</evidence>
<sequence length="589" mass="66181">MAAGVAAWLPFARAAAIGWMPVASTPMPIPPQDKRKAQDGLIILNVSGTKFQTWRNTLERYPDTLLGSTERDFFFHEETNEYFFDRDPDIFRHILNFYRTGKLHYPRQECISAYDEELAFFGIIPEIIGDCCYEEYKDRRRENAERLQDDEELDMNNDVTPVNLTFREYLWRAFENPHTSTLALVFYYVTGFFIAISVMANVVETVPCGTLPNRSKEVSCGDRYALAFFCLDTACVMIFTVEYLLRLIAAPSRYKFMKSVMSVIDVVAIMPYYIGLVMTDNDQVSGAFVTLRVFRVFRIFKFSRHSAGLRILGYTLKSCASELGFLLFSLTMAIIIFATVMFYAEKGSTASKFTSIPAAFWYTIVTMTTLGYGDMVPKTIVGKVFGSICSLSGVLVIALPVPVIVSNFSRIYHQSQRAEKRRAQRVLPLSPSTPRLLFLSILPLSASSVPASKEAGQALVGKAASPPFESQHHHLLHCLEKTTNHEFVDEQTFQANCMEISTVNKPGSRSSSQSSSPHGLGSCCSRRHRKKSSFSMPSTNNQELSTIQIRERPVVNRCSACFMVLVSSALRSLSVSKVSVSNPTQWKSV</sequence>
<dbReference type="Pfam" id="PF00520">
    <property type="entry name" value="Ion_trans"/>
    <property type="match status" value="1"/>
</dbReference>
<dbReference type="FunFam" id="3.30.710.10:FF:000004">
    <property type="entry name" value="Potassium voltage-gated channel subfamily D member 3"/>
    <property type="match status" value="1"/>
</dbReference>
<feature type="compositionally biased region" description="Low complexity" evidence="17">
    <location>
        <begin position="507"/>
        <end position="524"/>
    </location>
</feature>
<feature type="region of interest" description="Disordered" evidence="17">
    <location>
        <begin position="504"/>
        <end position="545"/>
    </location>
</feature>
<keyword evidence="22" id="KW-1185">Reference proteome</keyword>
<evidence type="ECO:0000256" key="19">
    <source>
        <dbReference type="SAM" id="SignalP"/>
    </source>
</evidence>
<dbReference type="Gene3D" id="1.10.287.70">
    <property type="match status" value="1"/>
</dbReference>
<dbReference type="PANTHER" id="PTHR11537">
    <property type="entry name" value="VOLTAGE-GATED POTASSIUM CHANNEL"/>
    <property type="match status" value="1"/>
</dbReference>
<dbReference type="PRINTS" id="PR00169">
    <property type="entry name" value="KCHANNEL"/>
</dbReference>
<feature type="signal peptide" evidence="19">
    <location>
        <begin position="1"/>
        <end position="16"/>
    </location>
</feature>
<keyword evidence="3" id="KW-0633">Potassium transport</keyword>
<keyword evidence="11" id="KW-0407">Ion channel</keyword>
<dbReference type="GO" id="GO:0043197">
    <property type="term" value="C:dendritic spine"/>
    <property type="evidence" value="ECO:0007669"/>
    <property type="project" value="TreeGrafter"/>
</dbReference>
<evidence type="ECO:0000256" key="17">
    <source>
        <dbReference type="SAM" id="MobiDB-lite"/>
    </source>
</evidence>
<evidence type="ECO:0000256" key="8">
    <source>
        <dbReference type="ARBA" id="ARBA00022989"/>
    </source>
</evidence>
<evidence type="ECO:0000256" key="9">
    <source>
        <dbReference type="ARBA" id="ARBA00023065"/>
    </source>
</evidence>
<reference evidence="21" key="2">
    <citation type="submission" date="2025-08" db="UniProtKB">
        <authorList>
            <consortium name="Ensembl"/>
        </authorList>
    </citation>
    <scope>IDENTIFICATION</scope>
</reference>
<evidence type="ECO:0000256" key="18">
    <source>
        <dbReference type="SAM" id="Phobius"/>
    </source>
</evidence>
<dbReference type="GO" id="GO:0005250">
    <property type="term" value="F:A-type (transient outward) potassium channel activity"/>
    <property type="evidence" value="ECO:0007669"/>
    <property type="project" value="TreeGrafter"/>
</dbReference>
<evidence type="ECO:0000256" key="1">
    <source>
        <dbReference type="ARBA" id="ARBA00004141"/>
    </source>
</evidence>
<dbReference type="SUPFAM" id="SSF81324">
    <property type="entry name" value="Voltage-gated potassium channels"/>
    <property type="match status" value="1"/>
</dbReference>
<keyword evidence="10 18" id="KW-0472">Membrane</keyword>
<comment type="subcellular location">
    <subcellularLocation>
        <location evidence="1">Membrane</location>
        <topology evidence="1">Multi-pass membrane protein</topology>
    </subcellularLocation>
</comment>
<dbReference type="PRINTS" id="PR01491">
    <property type="entry name" value="KVCHANNEL"/>
</dbReference>
<dbReference type="Ensembl" id="ENSENLT00000024288.1">
    <property type="protein sequence ID" value="ENSENLP00000023510.1"/>
    <property type="gene ID" value="ENSENLG00000010623.1"/>
</dbReference>
<keyword evidence="4 18" id="KW-0812">Transmembrane</keyword>
<feature type="transmembrane region" description="Helical" evidence="18">
    <location>
        <begin position="223"/>
        <end position="244"/>
    </location>
</feature>
<comment type="subunit">
    <text evidence="13">Component of heteromultimeric potassium channels. Identified in potassium channel complexes containing KCND1, KCND2, KCND3, KCNIP1, KCNIP2, KCNIP3, KCNIP4, DPP6 and DPP10.</text>
</comment>
<accession>A0A665UVZ7</accession>
<comment type="similarity">
    <text evidence="12">Belongs to the potassium channel family. D (Shal) (TC 1.A.1.2) subfamily. Kv4.1/KCND1 sub-subfamily.</text>
</comment>
<feature type="transmembrane region" description="Helical" evidence="18">
    <location>
        <begin position="182"/>
        <end position="203"/>
    </location>
</feature>
<gene>
    <name evidence="21" type="primary">LOC115056826</name>
</gene>
<evidence type="ECO:0000256" key="14">
    <source>
        <dbReference type="ARBA" id="ARBA00070409"/>
    </source>
</evidence>
<dbReference type="InterPro" id="IPR003975">
    <property type="entry name" value="K_chnl_volt-dep_Kv4"/>
</dbReference>
<keyword evidence="2" id="KW-0813">Transport</keyword>
<dbReference type="InterPro" id="IPR005821">
    <property type="entry name" value="Ion_trans_dom"/>
</dbReference>
<dbReference type="InterPro" id="IPR000210">
    <property type="entry name" value="BTB/POZ_dom"/>
</dbReference>
<evidence type="ECO:0000313" key="22">
    <source>
        <dbReference type="Proteomes" id="UP000472264"/>
    </source>
</evidence>
<keyword evidence="6" id="KW-0851">Voltage-gated channel</keyword>
<evidence type="ECO:0000256" key="15">
    <source>
        <dbReference type="ARBA" id="ARBA00075631"/>
    </source>
</evidence>
<dbReference type="SMART" id="SM00225">
    <property type="entry name" value="BTB"/>
    <property type="match status" value="1"/>
</dbReference>
<evidence type="ECO:0000256" key="11">
    <source>
        <dbReference type="ARBA" id="ARBA00023303"/>
    </source>
</evidence>
<dbReference type="Pfam" id="PF02214">
    <property type="entry name" value="BTB_2"/>
    <property type="match status" value="1"/>
</dbReference>
<evidence type="ECO:0000256" key="16">
    <source>
        <dbReference type="ARBA" id="ARBA00076406"/>
    </source>
</evidence>
<dbReference type="GO" id="GO:0051260">
    <property type="term" value="P:protein homooligomerization"/>
    <property type="evidence" value="ECO:0007669"/>
    <property type="project" value="InterPro"/>
</dbReference>
<dbReference type="Gene3D" id="1.20.120.350">
    <property type="entry name" value="Voltage-gated potassium channels. Chain C"/>
    <property type="match status" value="1"/>
</dbReference>
<feature type="transmembrane region" description="Helical" evidence="18">
    <location>
        <begin position="323"/>
        <end position="344"/>
    </location>
</feature>
<keyword evidence="9" id="KW-0406">Ion transport</keyword>
<dbReference type="GO" id="GO:0043025">
    <property type="term" value="C:neuronal cell body"/>
    <property type="evidence" value="ECO:0007669"/>
    <property type="project" value="TreeGrafter"/>
</dbReference>
<evidence type="ECO:0000256" key="6">
    <source>
        <dbReference type="ARBA" id="ARBA00022882"/>
    </source>
</evidence>
<dbReference type="InterPro" id="IPR011333">
    <property type="entry name" value="SKP1/BTB/POZ_sf"/>
</dbReference>
<reference evidence="21" key="3">
    <citation type="submission" date="2025-09" db="UniProtKB">
        <authorList>
            <consortium name="Ensembl"/>
        </authorList>
    </citation>
    <scope>IDENTIFICATION</scope>
</reference>
<feature type="domain" description="BTB" evidence="20">
    <location>
        <begin position="40"/>
        <end position="139"/>
    </location>
</feature>
<dbReference type="InterPro" id="IPR024587">
    <property type="entry name" value="K_chnl_volt-dep_Kv4_C"/>
</dbReference>
<evidence type="ECO:0000256" key="13">
    <source>
        <dbReference type="ARBA" id="ARBA00066223"/>
    </source>
</evidence>
<evidence type="ECO:0000256" key="10">
    <source>
        <dbReference type="ARBA" id="ARBA00023136"/>
    </source>
</evidence>
<feature type="compositionally biased region" description="Polar residues" evidence="17">
    <location>
        <begin position="536"/>
        <end position="545"/>
    </location>
</feature>
<evidence type="ECO:0000256" key="7">
    <source>
        <dbReference type="ARBA" id="ARBA00022958"/>
    </source>
</evidence>
<keyword evidence="19" id="KW-0732">Signal</keyword>
<dbReference type="GO" id="GO:0001508">
    <property type="term" value="P:action potential"/>
    <property type="evidence" value="ECO:0007669"/>
    <property type="project" value="TreeGrafter"/>
</dbReference>
<dbReference type="InterPro" id="IPR028325">
    <property type="entry name" value="VG_K_chnl"/>
</dbReference>
<dbReference type="GO" id="GO:0045211">
    <property type="term" value="C:postsynaptic membrane"/>
    <property type="evidence" value="ECO:0007669"/>
    <property type="project" value="TreeGrafter"/>
</dbReference>
<evidence type="ECO:0000256" key="2">
    <source>
        <dbReference type="ARBA" id="ARBA00022448"/>
    </source>
</evidence>
<reference evidence="21" key="1">
    <citation type="submission" date="2021-04" db="EMBL/GenBank/DDBJ databases">
        <authorList>
            <consortium name="Wellcome Sanger Institute Data Sharing"/>
        </authorList>
    </citation>
    <scope>NUCLEOTIDE SEQUENCE [LARGE SCALE GENOMIC DNA]</scope>
</reference>
<name>A0A665UVZ7_ECHNA</name>
<keyword evidence="8 18" id="KW-1133">Transmembrane helix</keyword>
<feature type="chain" id="PRO_5025462238" description="A-type voltage-gated potassium channel KCND1" evidence="19">
    <location>
        <begin position="17"/>
        <end position="589"/>
    </location>
</feature>
<dbReference type="PRINTS" id="PR01497">
    <property type="entry name" value="SHALCHANNEL"/>
</dbReference>
<dbReference type="Gene3D" id="3.30.710.10">
    <property type="entry name" value="Potassium Channel Kv1.1, Chain A"/>
    <property type="match status" value="1"/>
</dbReference>
<feature type="transmembrane region" description="Helical" evidence="18">
    <location>
        <begin position="385"/>
        <end position="405"/>
    </location>
</feature>
<evidence type="ECO:0000256" key="12">
    <source>
        <dbReference type="ARBA" id="ARBA00061375"/>
    </source>
</evidence>
<feature type="transmembrane region" description="Helical" evidence="18">
    <location>
        <begin position="256"/>
        <end position="274"/>
    </location>
</feature>
<dbReference type="FunFam" id="1.20.120.350:FF:000016">
    <property type="entry name" value="Potassium voltage-gated channel subfamily D member 3"/>
    <property type="match status" value="1"/>
</dbReference>
<dbReference type="AlphaFoldDB" id="A0A665UVZ7"/>
<organism evidence="21 22">
    <name type="scientific">Echeneis naucrates</name>
    <name type="common">Live sharksucker</name>
    <dbReference type="NCBI Taxonomy" id="173247"/>
    <lineage>
        <taxon>Eukaryota</taxon>
        <taxon>Metazoa</taxon>
        <taxon>Chordata</taxon>
        <taxon>Craniata</taxon>
        <taxon>Vertebrata</taxon>
        <taxon>Euteleostomi</taxon>
        <taxon>Actinopterygii</taxon>
        <taxon>Neopterygii</taxon>
        <taxon>Teleostei</taxon>
        <taxon>Neoteleostei</taxon>
        <taxon>Acanthomorphata</taxon>
        <taxon>Carangaria</taxon>
        <taxon>Carangiformes</taxon>
        <taxon>Echeneidae</taxon>
        <taxon>Echeneis</taxon>
    </lineage>
</organism>
<dbReference type="Pfam" id="PF11879">
    <property type="entry name" value="DUF3399"/>
    <property type="match status" value="1"/>
</dbReference>
<dbReference type="GO" id="GO:0008076">
    <property type="term" value="C:voltage-gated potassium channel complex"/>
    <property type="evidence" value="ECO:0007669"/>
    <property type="project" value="InterPro"/>
</dbReference>
<dbReference type="InterPro" id="IPR003968">
    <property type="entry name" value="K_chnl_volt-dep_Kv"/>
</dbReference>
<evidence type="ECO:0000256" key="3">
    <source>
        <dbReference type="ARBA" id="ARBA00022538"/>
    </source>
</evidence>
<dbReference type="InterPro" id="IPR003131">
    <property type="entry name" value="T1-type_BTB"/>
</dbReference>
<dbReference type="FunFam" id="1.10.287.70:FF:000028">
    <property type="entry name" value="potassium voltage-gated channel subfamily D member 3"/>
    <property type="match status" value="1"/>
</dbReference>
<dbReference type="InterPro" id="IPR021645">
    <property type="entry name" value="Shal-type_N"/>
</dbReference>
<proteinExistence type="inferred from homology"/>
<dbReference type="SUPFAM" id="SSF54695">
    <property type="entry name" value="POZ domain"/>
    <property type="match status" value="1"/>
</dbReference>
<dbReference type="InterPro" id="IPR027359">
    <property type="entry name" value="Volt_channel_dom_sf"/>
</dbReference>
<dbReference type="Pfam" id="PF11601">
    <property type="entry name" value="Shal-type"/>
    <property type="match status" value="1"/>
</dbReference>
<evidence type="ECO:0000313" key="21">
    <source>
        <dbReference type="Ensembl" id="ENSENLP00000023510.1"/>
    </source>
</evidence>
<dbReference type="Proteomes" id="UP000472264">
    <property type="component" value="Chromosome 16"/>
</dbReference>
<protein>
    <recommendedName>
        <fullName evidence="14">A-type voltage-gated potassium channel KCND1</fullName>
    </recommendedName>
    <alternativeName>
        <fullName evidence="16">Potassium voltage-gated channel subfamily D member 1</fullName>
    </alternativeName>
    <alternativeName>
        <fullName evidence="15">Voltage-gated potassium channel subunit Kv4.1</fullName>
    </alternativeName>
</protein>
<keyword evidence="5" id="KW-0631">Potassium channel</keyword>
<dbReference type="PANTHER" id="PTHR11537:SF265">
    <property type="entry name" value="POTASSIUM VOLTAGE-GATED CHANNEL SUBFAMILY D MEMBER 2"/>
    <property type="match status" value="1"/>
</dbReference>